<accession>A0A0A9GSK3</accession>
<reference evidence="1" key="1">
    <citation type="submission" date="2014-09" db="EMBL/GenBank/DDBJ databases">
        <authorList>
            <person name="Magalhaes I.L.F."/>
            <person name="Oliveira U."/>
            <person name="Santos F.R."/>
            <person name="Vidigal T.H.D.A."/>
            <person name="Brescovit A.D."/>
            <person name="Santos A.J."/>
        </authorList>
    </citation>
    <scope>NUCLEOTIDE SEQUENCE</scope>
    <source>
        <tissue evidence="1">Shoot tissue taken approximately 20 cm above the soil surface</tissue>
    </source>
</reference>
<name>A0A0A9GSK3_ARUDO</name>
<proteinExistence type="predicted"/>
<protein>
    <submittedName>
        <fullName evidence="1">Uncharacterized protein</fullName>
    </submittedName>
</protein>
<dbReference type="EMBL" id="GBRH01170429">
    <property type="protein sequence ID" value="JAE27467.1"/>
    <property type="molecule type" value="Transcribed_RNA"/>
</dbReference>
<reference evidence="1" key="2">
    <citation type="journal article" date="2015" name="Data Brief">
        <title>Shoot transcriptome of the giant reed, Arundo donax.</title>
        <authorList>
            <person name="Barrero R.A."/>
            <person name="Guerrero F.D."/>
            <person name="Moolhuijzen P."/>
            <person name="Goolsby J.A."/>
            <person name="Tidwell J."/>
            <person name="Bellgard S.E."/>
            <person name="Bellgard M.I."/>
        </authorList>
    </citation>
    <scope>NUCLEOTIDE SEQUENCE</scope>
    <source>
        <tissue evidence="1">Shoot tissue taken approximately 20 cm above the soil surface</tissue>
    </source>
</reference>
<organism evidence="1">
    <name type="scientific">Arundo donax</name>
    <name type="common">Giant reed</name>
    <name type="synonym">Donax arundinaceus</name>
    <dbReference type="NCBI Taxonomy" id="35708"/>
    <lineage>
        <taxon>Eukaryota</taxon>
        <taxon>Viridiplantae</taxon>
        <taxon>Streptophyta</taxon>
        <taxon>Embryophyta</taxon>
        <taxon>Tracheophyta</taxon>
        <taxon>Spermatophyta</taxon>
        <taxon>Magnoliopsida</taxon>
        <taxon>Liliopsida</taxon>
        <taxon>Poales</taxon>
        <taxon>Poaceae</taxon>
        <taxon>PACMAD clade</taxon>
        <taxon>Arundinoideae</taxon>
        <taxon>Arundineae</taxon>
        <taxon>Arundo</taxon>
    </lineage>
</organism>
<evidence type="ECO:0000313" key="1">
    <source>
        <dbReference type="EMBL" id="JAE27467.1"/>
    </source>
</evidence>
<sequence>MSRHSNGKKKGKRIFEPSKILSHCLCNRVRYMVCFEKI</sequence>
<dbReference type="AlphaFoldDB" id="A0A0A9GSK3"/>